<dbReference type="InterPro" id="IPR050312">
    <property type="entry name" value="IolE/XylAMocC-like"/>
</dbReference>
<organism evidence="3 4">
    <name type="scientific">Microbacterium elymi</name>
    <dbReference type="NCBI Taxonomy" id="2909587"/>
    <lineage>
        <taxon>Bacteria</taxon>
        <taxon>Bacillati</taxon>
        <taxon>Actinomycetota</taxon>
        <taxon>Actinomycetes</taxon>
        <taxon>Micrococcales</taxon>
        <taxon>Microbacteriaceae</taxon>
        <taxon>Microbacterium</taxon>
    </lineage>
</organism>
<keyword evidence="1" id="KW-0119">Carbohydrate metabolism</keyword>
<evidence type="ECO:0000313" key="3">
    <source>
        <dbReference type="EMBL" id="UUT36173.1"/>
    </source>
</evidence>
<dbReference type="PANTHER" id="PTHR12110">
    <property type="entry name" value="HYDROXYPYRUVATE ISOMERASE"/>
    <property type="match status" value="1"/>
</dbReference>
<dbReference type="Proteomes" id="UP001054811">
    <property type="component" value="Chromosome"/>
</dbReference>
<name>A0ABY5NM04_9MICO</name>
<dbReference type="InterPro" id="IPR036237">
    <property type="entry name" value="Xyl_isomerase-like_sf"/>
</dbReference>
<feature type="domain" description="Xylose isomerase-like TIM barrel" evidence="2">
    <location>
        <begin position="37"/>
        <end position="205"/>
    </location>
</feature>
<dbReference type="Gene3D" id="3.20.20.150">
    <property type="entry name" value="Divalent-metal-dependent TIM barrel enzymes"/>
    <property type="match status" value="1"/>
</dbReference>
<proteinExistence type="predicted"/>
<dbReference type="Pfam" id="PF01261">
    <property type="entry name" value="AP_endonuc_2"/>
    <property type="match status" value="1"/>
</dbReference>
<gene>
    <name evidence="3" type="ORF">L2X98_24295</name>
</gene>
<keyword evidence="4" id="KW-1185">Reference proteome</keyword>
<accession>A0ABY5NM04</accession>
<dbReference type="EMBL" id="CP091139">
    <property type="protein sequence ID" value="UUT36173.1"/>
    <property type="molecule type" value="Genomic_DNA"/>
</dbReference>
<dbReference type="InterPro" id="IPR013022">
    <property type="entry name" value="Xyl_isomerase-like_TIM-brl"/>
</dbReference>
<evidence type="ECO:0000256" key="1">
    <source>
        <dbReference type="ARBA" id="ARBA00023277"/>
    </source>
</evidence>
<evidence type="ECO:0000313" key="4">
    <source>
        <dbReference type="Proteomes" id="UP001054811"/>
    </source>
</evidence>
<reference evidence="3" key="1">
    <citation type="submission" date="2022-01" db="EMBL/GenBank/DDBJ databases">
        <title>Microbacterium eymi and Microbacterium rhizovicinus sp. nov., isolated from the rhizospheric soil of Elymus tsukushiensis, a plant native to the Dokdo Islands, Republic of Korea.</title>
        <authorList>
            <person name="Hwang Y.J."/>
        </authorList>
    </citation>
    <scope>NUCLEOTIDE SEQUENCE</scope>
    <source>
        <strain evidence="3">KUDC0405</strain>
    </source>
</reference>
<dbReference type="RefSeq" id="WP_259612822.1">
    <property type="nucleotide sequence ID" value="NZ_CP091139.2"/>
</dbReference>
<sequence>MHPGSPVLLETIARLRDTGVVVRDVEFLPITAETGPDDWNPALETGALLGAGVLTVAGADADRSRLVDTLARLTVDAAQFGIRPALEAISYQVVSRVDDAAAIARATGAALMLDPLHIQRGGSSIDDVAALDPDLIPVLELCDAPLRLADDGPGSADARQYEARKNRLLIGDGALPLAALLAAAPAGTPVSLEIPNERLQAELSPTEFLARNAHAARELIAHVDGGQAADPGGTTDV</sequence>
<dbReference type="SUPFAM" id="SSF51658">
    <property type="entry name" value="Xylose isomerase-like"/>
    <property type="match status" value="1"/>
</dbReference>
<dbReference type="PANTHER" id="PTHR12110:SF48">
    <property type="entry name" value="BLL3656 PROTEIN"/>
    <property type="match status" value="1"/>
</dbReference>
<evidence type="ECO:0000259" key="2">
    <source>
        <dbReference type="Pfam" id="PF01261"/>
    </source>
</evidence>
<protein>
    <submittedName>
        <fullName evidence="3">TIM barrel protein</fullName>
    </submittedName>
</protein>